<dbReference type="InterPro" id="IPR029787">
    <property type="entry name" value="Nucleotide_cyclase"/>
</dbReference>
<dbReference type="Pfam" id="PF00990">
    <property type="entry name" value="GGDEF"/>
    <property type="match status" value="1"/>
</dbReference>
<dbReference type="PROSITE" id="PS50887">
    <property type="entry name" value="GGDEF"/>
    <property type="match status" value="1"/>
</dbReference>
<proteinExistence type="predicted"/>
<keyword evidence="2" id="KW-0812">Transmembrane</keyword>
<evidence type="ECO:0000313" key="4">
    <source>
        <dbReference type="EMBL" id="SMQ65083.1"/>
    </source>
</evidence>
<dbReference type="Proteomes" id="UP000194450">
    <property type="component" value="Unassembled WGS sequence"/>
</dbReference>
<dbReference type="NCBIfam" id="TIGR00254">
    <property type="entry name" value="GGDEF"/>
    <property type="match status" value="1"/>
</dbReference>
<name>A0A1Y6EXS3_9GAMM</name>
<dbReference type="EMBL" id="FXWH01000001">
    <property type="protein sequence ID" value="SMQ65083.1"/>
    <property type="molecule type" value="Genomic_DNA"/>
</dbReference>
<dbReference type="CDD" id="cd01949">
    <property type="entry name" value="GGDEF"/>
    <property type="match status" value="1"/>
</dbReference>
<sequence>MNNWRIALIVLVMAFAMLISYQLGQSKPPHIIDYLDVLGEGSTLVLTILAVVLVVVTRPQGRVTNHFYSGGLILIFSLSLDLLDEFVRYPDDMRLLSWLESLPQPLGLALLALGAFEWRKEHLSVTRQLATREKYLREHQWLDPLTTLYTARYFGYLLQREISLATESKQPLCIAYLNLTQFAKFNQLRGSAAGDELLHKVGELITLLLRPTDCVCRDHSDRFLMLLPETSAKQAQQLMDNLRDAITRELKAPKYLECTISVHPVRESSAEQALQNLGESLDFGGHYEAQPSAK</sequence>
<reference evidence="5" key="1">
    <citation type="submission" date="2017-04" db="EMBL/GenBank/DDBJ databases">
        <authorList>
            <person name="Varghese N."/>
            <person name="Submissions S."/>
        </authorList>
    </citation>
    <scope>NUCLEOTIDE SEQUENCE [LARGE SCALE GENOMIC DNA]</scope>
</reference>
<dbReference type="PANTHER" id="PTHR45138">
    <property type="entry name" value="REGULATORY COMPONENTS OF SENSORY TRANSDUCTION SYSTEM"/>
    <property type="match status" value="1"/>
</dbReference>
<evidence type="ECO:0000313" key="5">
    <source>
        <dbReference type="Proteomes" id="UP000194450"/>
    </source>
</evidence>
<dbReference type="GO" id="GO:0005886">
    <property type="term" value="C:plasma membrane"/>
    <property type="evidence" value="ECO:0007669"/>
    <property type="project" value="TreeGrafter"/>
</dbReference>
<evidence type="ECO:0000256" key="1">
    <source>
        <dbReference type="ARBA" id="ARBA00012528"/>
    </source>
</evidence>
<organism evidence="4 5">
    <name type="scientific">Pseudidiomarina planktonica</name>
    <dbReference type="NCBI Taxonomy" id="1323738"/>
    <lineage>
        <taxon>Bacteria</taxon>
        <taxon>Pseudomonadati</taxon>
        <taxon>Pseudomonadota</taxon>
        <taxon>Gammaproteobacteria</taxon>
        <taxon>Alteromonadales</taxon>
        <taxon>Idiomarinaceae</taxon>
        <taxon>Pseudidiomarina</taxon>
    </lineage>
</organism>
<feature type="domain" description="GGDEF" evidence="3">
    <location>
        <begin position="170"/>
        <end position="294"/>
    </location>
</feature>
<dbReference type="SMART" id="SM00267">
    <property type="entry name" value="GGDEF"/>
    <property type="match status" value="1"/>
</dbReference>
<evidence type="ECO:0000259" key="3">
    <source>
        <dbReference type="PROSITE" id="PS50887"/>
    </source>
</evidence>
<dbReference type="GO" id="GO:0043709">
    <property type="term" value="P:cell adhesion involved in single-species biofilm formation"/>
    <property type="evidence" value="ECO:0007669"/>
    <property type="project" value="TreeGrafter"/>
</dbReference>
<dbReference type="SUPFAM" id="SSF55073">
    <property type="entry name" value="Nucleotide cyclase"/>
    <property type="match status" value="1"/>
</dbReference>
<protein>
    <recommendedName>
        <fullName evidence="1">diguanylate cyclase</fullName>
        <ecNumber evidence="1">2.7.7.65</ecNumber>
    </recommendedName>
</protein>
<keyword evidence="2" id="KW-1133">Transmembrane helix</keyword>
<feature type="transmembrane region" description="Helical" evidence="2">
    <location>
        <begin position="67"/>
        <end position="83"/>
    </location>
</feature>
<accession>A0A1Y6EXS3</accession>
<evidence type="ECO:0000256" key="2">
    <source>
        <dbReference type="SAM" id="Phobius"/>
    </source>
</evidence>
<feature type="transmembrane region" description="Helical" evidence="2">
    <location>
        <begin position="34"/>
        <end position="55"/>
    </location>
</feature>
<keyword evidence="5" id="KW-1185">Reference proteome</keyword>
<dbReference type="EC" id="2.7.7.65" evidence="1"/>
<dbReference type="GO" id="GO:1902201">
    <property type="term" value="P:negative regulation of bacterial-type flagellum-dependent cell motility"/>
    <property type="evidence" value="ECO:0007669"/>
    <property type="project" value="TreeGrafter"/>
</dbReference>
<dbReference type="AlphaFoldDB" id="A0A1Y6EXS3"/>
<dbReference type="GO" id="GO:0052621">
    <property type="term" value="F:diguanylate cyclase activity"/>
    <property type="evidence" value="ECO:0007669"/>
    <property type="project" value="UniProtKB-EC"/>
</dbReference>
<gene>
    <name evidence="4" type="ORF">SAMN06297229_1177</name>
</gene>
<dbReference type="InterPro" id="IPR043128">
    <property type="entry name" value="Rev_trsase/Diguanyl_cyclase"/>
</dbReference>
<dbReference type="PANTHER" id="PTHR45138:SF24">
    <property type="entry name" value="DIGUANYLATE CYCLASE DGCC-RELATED"/>
    <property type="match status" value="1"/>
</dbReference>
<dbReference type="Gene3D" id="3.30.70.270">
    <property type="match status" value="1"/>
</dbReference>
<keyword evidence="2" id="KW-0472">Membrane</keyword>
<dbReference type="InterPro" id="IPR050469">
    <property type="entry name" value="Diguanylate_Cyclase"/>
</dbReference>
<dbReference type="InterPro" id="IPR000160">
    <property type="entry name" value="GGDEF_dom"/>
</dbReference>